<dbReference type="RefSeq" id="WP_018362848.1">
    <property type="nucleotide sequence ID" value="NZ_CAJZHJ010000014.1"/>
</dbReference>
<dbReference type="Gene3D" id="1.20.1050.90">
    <property type="entry name" value="RecF/RecN/SMC, N-terminal domain"/>
    <property type="match status" value="1"/>
</dbReference>
<accession>A0ABS6YB68</accession>
<dbReference type="PROSITE" id="PS00618">
    <property type="entry name" value="RECF_2"/>
    <property type="match status" value="1"/>
</dbReference>
<evidence type="ECO:0000259" key="11">
    <source>
        <dbReference type="PROSITE" id="PS50042"/>
    </source>
</evidence>
<dbReference type="NCBIfam" id="TIGR00611">
    <property type="entry name" value="recf"/>
    <property type="match status" value="1"/>
</dbReference>
<dbReference type="Proteomes" id="UP000788426">
    <property type="component" value="Unassembled WGS sequence"/>
</dbReference>
<proteinExistence type="inferred from homology"/>
<dbReference type="InterPro" id="IPR027417">
    <property type="entry name" value="P-loop_NTPase"/>
</dbReference>
<evidence type="ECO:0000256" key="6">
    <source>
        <dbReference type="ARBA" id="ARBA00022741"/>
    </source>
</evidence>
<evidence type="ECO:0000256" key="3">
    <source>
        <dbReference type="ARBA" id="ARBA00020170"/>
    </source>
</evidence>
<protein>
    <recommendedName>
        <fullName evidence="3 9">DNA replication and repair protein RecF</fullName>
    </recommendedName>
</protein>
<dbReference type="GeneID" id="93182798"/>
<dbReference type="InterPro" id="IPR042174">
    <property type="entry name" value="RecF_2"/>
</dbReference>
<dbReference type="InterPro" id="IPR000595">
    <property type="entry name" value="cNMP-bd_dom"/>
</dbReference>
<evidence type="ECO:0000256" key="9">
    <source>
        <dbReference type="HAMAP-Rule" id="MF_00365"/>
    </source>
</evidence>
<evidence type="ECO:0000256" key="10">
    <source>
        <dbReference type="RuleBase" id="RU000578"/>
    </source>
</evidence>
<keyword evidence="5 9" id="KW-0235">DNA replication</keyword>
<dbReference type="HAMAP" id="MF_00365">
    <property type="entry name" value="RecF"/>
    <property type="match status" value="1"/>
</dbReference>
<comment type="subcellular location">
    <subcellularLocation>
        <location evidence="1 9 10">Cytoplasm</location>
    </subcellularLocation>
</comment>
<dbReference type="InterPro" id="IPR001238">
    <property type="entry name" value="DNA-binding_RecF"/>
</dbReference>
<keyword evidence="9 10" id="KW-0234">DNA repair</keyword>
<evidence type="ECO:0000256" key="5">
    <source>
        <dbReference type="ARBA" id="ARBA00022705"/>
    </source>
</evidence>
<keyword evidence="4 9" id="KW-0963">Cytoplasm</keyword>
<sequence>MILKKITLLNYKNIEDITLDLSPKMNCFIGHNGVGKTNMLDAVYYLSFCRSSSNAVDSQVMMHDKDFFVLEGLYTNEANDEELIYCGMKRGSKKHFKRNKKEYKRLSQHIGFIPLVFVSPSDVALIEGPSEDRRRFLDIVISQLDVTYMEALMRYSKALQQRNALLKQENEPDNTLISLFEEEMAEQGTIVYQKRLAFVEDFIPVFQQIYQQISGGKETVSLNYISHCQRGDLLDVIQRDRFKDRAVGYSLHGIHRDDLEMLLGGYQMKKEGSQGQNKTFVLALKLAQFDFLKRTASKTTPLLLLDDIFDKLDANRVERIVNLVANDSYGQIFITDTNRDHLDSILKMGNFDYKLFHVDNGQITIKQEA</sequence>
<keyword evidence="9 10" id="KW-0227">DNA damage</keyword>
<comment type="caution">
    <text evidence="12">The sequence shown here is derived from an EMBL/GenBank/DDBJ whole genome shotgun (WGS) entry which is preliminary data.</text>
</comment>
<evidence type="ECO:0000256" key="2">
    <source>
        <dbReference type="ARBA" id="ARBA00008016"/>
    </source>
</evidence>
<evidence type="ECO:0000256" key="8">
    <source>
        <dbReference type="ARBA" id="ARBA00023125"/>
    </source>
</evidence>
<feature type="domain" description="Cyclic nucleotide-binding" evidence="11">
    <location>
        <begin position="308"/>
        <end position="369"/>
    </location>
</feature>
<keyword evidence="6 9" id="KW-0547">Nucleotide-binding</keyword>
<feature type="binding site" evidence="9">
    <location>
        <begin position="30"/>
        <end position="37"/>
    </location>
    <ligand>
        <name>ATP</name>
        <dbReference type="ChEBI" id="CHEBI:30616"/>
    </ligand>
</feature>
<evidence type="ECO:0000256" key="1">
    <source>
        <dbReference type="ARBA" id="ARBA00004496"/>
    </source>
</evidence>
<comment type="function">
    <text evidence="9 10">The RecF protein is involved in DNA metabolism; it is required for DNA replication and normal SOS inducibility. RecF binds preferentially to single-stranded, linear DNA. It also seems to bind ATP.</text>
</comment>
<dbReference type="PANTHER" id="PTHR32182:SF0">
    <property type="entry name" value="DNA REPLICATION AND REPAIR PROTEIN RECF"/>
    <property type="match status" value="1"/>
</dbReference>
<dbReference type="SUPFAM" id="SSF52540">
    <property type="entry name" value="P-loop containing nucleoside triphosphate hydrolases"/>
    <property type="match status" value="1"/>
</dbReference>
<evidence type="ECO:0000256" key="7">
    <source>
        <dbReference type="ARBA" id="ARBA00022840"/>
    </source>
</evidence>
<name>A0ABS6YB68_9BACT</name>
<gene>
    <name evidence="9" type="primary">recF</name>
    <name evidence="12" type="ORF">KZO38_03480</name>
</gene>
<dbReference type="Gene3D" id="3.40.50.300">
    <property type="entry name" value="P-loop containing nucleotide triphosphate hydrolases"/>
    <property type="match status" value="1"/>
</dbReference>
<dbReference type="EMBL" id="JAHXCT010000002">
    <property type="protein sequence ID" value="MBW4768822.1"/>
    <property type="molecule type" value="Genomic_DNA"/>
</dbReference>
<evidence type="ECO:0000313" key="12">
    <source>
        <dbReference type="EMBL" id="MBW4768822.1"/>
    </source>
</evidence>
<evidence type="ECO:0000313" key="13">
    <source>
        <dbReference type="Proteomes" id="UP000788426"/>
    </source>
</evidence>
<dbReference type="InterPro" id="IPR018078">
    <property type="entry name" value="DNA-binding_RecF_CS"/>
</dbReference>
<organism evidence="12 13">
    <name type="scientific">Hoylesella nanceiensis</name>
    <dbReference type="NCBI Taxonomy" id="425941"/>
    <lineage>
        <taxon>Bacteria</taxon>
        <taxon>Pseudomonadati</taxon>
        <taxon>Bacteroidota</taxon>
        <taxon>Bacteroidia</taxon>
        <taxon>Bacteroidales</taxon>
        <taxon>Prevotellaceae</taxon>
        <taxon>Hoylesella</taxon>
    </lineage>
</organism>
<dbReference type="InterPro" id="IPR003395">
    <property type="entry name" value="RecF/RecN/SMC_N"/>
</dbReference>
<keyword evidence="9 10" id="KW-0742">SOS response</keyword>
<comment type="similarity">
    <text evidence="2 9 10">Belongs to the RecF family.</text>
</comment>
<keyword evidence="13" id="KW-1185">Reference proteome</keyword>
<dbReference type="Pfam" id="PF02463">
    <property type="entry name" value="SMC_N"/>
    <property type="match status" value="1"/>
</dbReference>
<keyword evidence="8 9" id="KW-0238">DNA-binding</keyword>
<dbReference type="PROSITE" id="PS00617">
    <property type="entry name" value="RECF_1"/>
    <property type="match status" value="1"/>
</dbReference>
<keyword evidence="7 9" id="KW-0067">ATP-binding</keyword>
<dbReference type="PROSITE" id="PS50042">
    <property type="entry name" value="CNMP_BINDING_3"/>
    <property type="match status" value="1"/>
</dbReference>
<dbReference type="PANTHER" id="PTHR32182">
    <property type="entry name" value="DNA REPLICATION AND REPAIR PROTEIN RECF"/>
    <property type="match status" value="1"/>
</dbReference>
<reference evidence="12 13" key="1">
    <citation type="submission" date="2021-07" db="EMBL/GenBank/DDBJ databases">
        <title>Genomic diversity and antimicrobial resistance of Prevotella spp. isolated from chronic lung disease airways.</title>
        <authorList>
            <person name="Webb K.A."/>
            <person name="Olagoke O.S."/>
            <person name="Baird T."/>
            <person name="Neill J."/>
            <person name="Pham A."/>
            <person name="Wells T.J."/>
            <person name="Ramsay K.A."/>
            <person name="Bell S.C."/>
            <person name="Sarovich D.S."/>
            <person name="Price E.P."/>
        </authorList>
    </citation>
    <scope>NUCLEOTIDE SEQUENCE [LARGE SCALE GENOMIC DNA]</scope>
    <source>
        <strain evidence="12 13">SCHI0011.S.12</strain>
    </source>
</reference>
<evidence type="ECO:0000256" key="4">
    <source>
        <dbReference type="ARBA" id="ARBA00022490"/>
    </source>
</evidence>